<proteinExistence type="inferred from homology"/>
<dbReference type="InterPro" id="IPR036388">
    <property type="entry name" value="WH-like_DNA-bd_sf"/>
</dbReference>
<accession>A0A5B0AWA6</accession>
<evidence type="ECO:0000256" key="6">
    <source>
        <dbReference type="SAM" id="Phobius"/>
    </source>
</evidence>
<evidence type="ECO:0000313" key="8">
    <source>
        <dbReference type="EMBL" id="KAA0933531.1"/>
    </source>
</evidence>
<dbReference type="OrthoDB" id="4335667at2"/>
<keyword evidence="4" id="KW-0804">Transcription</keyword>
<dbReference type="InterPro" id="IPR013249">
    <property type="entry name" value="RNA_pol_sigma70_r4_t2"/>
</dbReference>
<name>A0A5B0AWA6_9ACTN</name>
<evidence type="ECO:0000259" key="7">
    <source>
        <dbReference type="Pfam" id="PF08281"/>
    </source>
</evidence>
<keyword evidence="6" id="KW-0472">Membrane</keyword>
<feature type="domain" description="RNA polymerase sigma factor 70 region 4 type 2" evidence="7">
    <location>
        <begin position="97"/>
        <end position="148"/>
    </location>
</feature>
<dbReference type="InterPro" id="IPR013324">
    <property type="entry name" value="RNA_pol_sigma_r3/r4-like"/>
</dbReference>
<feature type="region of interest" description="Disordered" evidence="5">
    <location>
        <begin position="154"/>
        <end position="188"/>
    </location>
</feature>
<dbReference type="Gene3D" id="1.10.10.10">
    <property type="entry name" value="Winged helix-like DNA-binding domain superfamily/Winged helix DNA-binding domain"/>
    <property type="match status" value="1"/>
</dbReference>
<comment type="caution">
    <text evidence="8">The sequence shown here is derived from an EMBL/GenBank/DDBJ whole genome shotgun (WGS) entry which is preliminary data.</text>
</comment>
<feature type="region of interest" description="Disordered" evidence="5">
    <location>
        <begin position="257"/>
        <end position="280"/>
    </location>
</feature>
<keyword evidence="9" id="KW-1185">Reference proteome</keyword>
<comment type="similarity">
    <text evidence="1">Belongs to the sigma-70 factor family. ECF subfamily.</text>
</comment>
<evidence type="ECO:0000313" key="9">
    <source>
        <dbReference type="Proteomes" id="UP000324965"/>
    </source>
</evidence>
<evidence type="ECO:0000256" key="5">
    <source>
        <dbReference type="SAM" id="MobiDB-lite"/>
    </source>
</evidence>
<evidence type="ECO:0000256" key="1">
    <source>
        <dbReference type="ARBA" id="ARBA00010641"/>
    </source>
</evidence>
<feature type="transmembrane region" description="Helical" evidence="6">
    <location>
        <begin position="189"/>
        <end position="208"/>
    </location>
</feature>
<dbReference type="AlphaFoldDB" id="A0A5B0AWA6"/>
<evidence type="ECO:0000256" key="2">
    <source>
        <dbReference type="ARBA" id="ARBA00023015"/>
    </source>
</evidence>
<evidence type="ECO:0000256" key="3">
    <source>
        <dbReference type="ARBA" id="ARBA00023082"/>
    </source>
</evidence>
<sequence>MDDDFTARAGAYWPRLTRTARLLTGNPADADRRARKALAQVYARRRVPGDDAEFYVRRALVRDVLRRRPRLPGRFAGLLGARAAAAPPPYAPDPLDPLTEVLAQLPPRRRAVAVLRHWDGLDDRETAALLGSSPGAVRAVRRRTLKALRAHPAYGGGPYAGSPDGSGPVPRRAVEEAGRTRRRQRRRTTAVLTSAGALLLVPLVMGAVRGTDSGGGTGRVSVQDTAVRVVTPGERVAVVPGAELWLTKDGTHAALPGRPNLFHGLDEDDGPDEDDGSGSAVRAEAVSGGRLLLFGTHRGAREVSRVELRTPRGTFTAHVLTLAGSPGWSAWYADTLFPGGEGEVPGGLNVRAYDSAGKLVARTEIPS</sequence>
<evidence type="ECO:0000256" key="4">
    <source>
        <dbReference type="ARBA" id="ARBA00023163"/>
    </source>
</evidence>
<dbReference type="Proteomes" id="UP000324965">
    <property type="component" value="Unassembled WGS sequence"/>
</dbReference>
<protein>
    <recommendedName>
        <fullName evidence="7">RNA polymerase sigma factor 70 region 4 type 2 domain-containing protein</fullName>
    </recommendedName>
</protein>
<dbReference type="SUPFAM" id="SSF88659">
    <property type="entry name" value="Sigma3 and sigma4 domains of RNA polymerase sigma factors"/>
    <property type="match status" value="1"/>
</dbReference>
<dbReference type="EMBL" id="VDFC01000043">
    <property type="protein sequence ID" value="KAA0933531.1"/>
    <property type="molecule type" value="Genomic_DNA"/>
</dbReference>
<organism evidence="8 9">
    <name type="scientific">Streptomyces apricus</name>
    <dbReference type="NCBI Taxonomy" id="1828112"/>
    <lineage>
        <taxon>Bacteria</taxon>
        <taxon>Bacillati</taxon>
        <taxon>Actinomycetota</taxon>
        <taxon>Actinomycetes</taxon>
        <taxon>Kitasatosporales</taxon>
        <taxon>Streptomycetaceae</taxon>
        <taxon>Streptomyces</taxon>
    </lineage>
</organism>
<gene>
    <name evidence="8" type="ORF">FGF04_18120</name>
</gene>
<keyword evidence="6" id="KW-1133">Transmembrane helix</keyword>
<feature type="compositionally biased region" description="Acidic residues" evidence="5">
    <location>
        <begin position="266"/>
        <end position="276"/>
    </location>
</feature>
<keyword evidence="2" id="KW-0805">Transcription regulation</keyword>
<dbReference type="Pfam" id="PF08281">
    <property type="entry name" value="Sigma70_r4_2"/>
    <property type="match status" value="1"/>
</dbReference>
<reference evidence="8 9" key="1">
    <citation type="submission" date="2019-05" db="EMBL/GenBank/DDBJ databases">
        <authorList>
            <person name="Hariharan J."/>
            <person name="Choudoir M.J."/>
            <person name="Diebold P."/>
            <person name="Panke-Buisse K."/>
            <person name="Buckley D.H."/>
        </authorList>
    </citation>
    <scope>NUCLEOTIDE SEQUENCE [LARGE SCALE GENOMIC DNA]</scope>
    <source>
        <strain evidence="8 9">SUN51</strain>
    </source>
</reference>
<dbReference type="RefSeq" id="WP_149512380.1">
    <property type="nucleotide sequence ID" value="NZ_VDFC01000043.1"/>
</dbReference>
<keyword evidence="6" id="KW-0812">Transmembrane</keyword>
<dbReference type="GO" id="GO:0016987">
    <property type="term" value="F:sigma factor activity"/>
    <property type="evidence" value="ECO:0007669"/>
    <property type="project" value="UniProtKB-KW"/>
</dbReference>
<dbReference type="GO" id="GO:0003677">
    <property type="term" value="F:DNA binding"/>
    <property type="evidence" value="ECO:0007669"/>
    <property type="project" value="InterPro"/>
</dbReference>
<dbReference type="CDD" id="cd06171">
    <property type="entry name" value="Sigma70_r4"/>
    <property type="match status" value="1"/>
</dbReference>
<keyword evidence="3" id="KW-0731">Sigma factor</keyword>
<dbReference type="GO" id="GO:0006352">
    <property type="term" value="P:DNA-templated transcription initiation"/>
    <property type="evidence" value="ECO:0007669"/>
    <property type="project" value="InterPro"/>
</dbReference>